<dbReference type="EMBL" id="RBAM01000001">
    <property type="protein sequence ID" value="RKN77503.1"/>
    <property type="molecule type" value="Genomic_DNA"/>
</dbReference>
<accession>A0A3B0BVV8</accession>
<feature type="signal peptide" evidence="2">
    <location>
        <begin position="1"/>
        <end position="25"/>
    </location>
</feature>
<evidence type="ECO:0000256" key="1">
    <source>
        <dbReference type="SAM" id="MobiDB-lite"/>
    </source>
</evidence>
<organism evidence="3 4">
    <name type="scientific">Streptomyces klenkii</name>
    <dbReference type="NCBI Taxonomy" id="1420899"/>
    <lineage>
        <taxon>Bacteria</taxon>
        <taxon>Bacillati</taxon>
        <taxon>Actinomycetota</taxon>
        <taxon>Actinomycetes</taxon>
        <taxon>Kitasatosporales</taxon>
        <taxon>Streptomycetaceae</taxon>
        <taxon>Streptomyces</taxon>
    </lineage>
</organism>
<sequence>MNKSVRRLLIGVPLLLALSSAAFTAADIDWPASGNGTTPPAPAGIVAAGPSAHDIDWPTPGER</sequence>
<evidence type="ECO:0000313" key="3">
    <source>
        <dbReference type="EMBL" id="RKN77503.1"/>
    </source>
</evidence>
<feature type="chain" id="PRO_5017185783" evidence="2">
    <location>
        <begin position="26"/>
        <end position="63"/>
    </location>
</feature>
<dbReference type="Proteomes" id="UP000270343">
    <property type="component" value="Unassembled WGS sequence"/>
</dbReference>
<name>A0A3B0BVV8_9ACTN</name>
<gene>
    <name evidence="3" type="ORF">D7231_01925</name>
</gene>
<protein>
    <submittedName>
        <fullName evidence="3">Uncharacterized protein</fullName>
    </submittedName>
</protein>
<dbReference type="RefSeq" id="WP_120753117.1">
    <property type="nucleotide sequence ID" value="NZ_JBFADQ010000006.1"/>
</dbReference>
<evidence type="ECO:0000256" key="2">
    <source>
        <dbReference type="SAM" id="SignalP"/>
    </source>
</evidence>
<dbReference type="AlphaFoldDB" id="A0A3B0BVV8"/>
<keyword evidence="4" id="KW-1185">Reference proteome</keyword>
<keyword evidence="2" id="KW-0732">Signal</keyword>
<evidence type="ECO:0000313" key="4">
    <source>
        <dbReference type="Proteomes" id="UP000270343"/>
    </source>
</evidence>
<proteinExistence type="predicted"/>
<feature type="region of interest" description="Disordered" evidence="1">
    <location>
        <begin position="33"/>
        <end position="63"/>
    </location>
</feature>
<feature type="compositionally biased region" description="Basic and acidic residues" evidence="1">
    <location>
        <begin position="53"/>
        <end position="63"/>
    </location>
</feature>
<reference evidence="3 4" key="1">
    <citation type="journal article" date="2015" name="Antonie Van Leeuwenhoek">
        <title>Streptomyces klenkii sp. nov., isolated from deep marine sediment.</title>
        <authorList>
            <person name="Veyisoglu A."/>
            <person name="Sahin N."/>
        </authorList>
    </citation>
    <scope>NUCLEOTIDE SEQUENCE [LARGE SCALE GENOMIC DNA]</scope>
    <source>
        <strain evidence="3 4">KCTC 29202</strain>
    </source>
</reference>
<comment type="caution">
    <text evidence="3">The sequence shown here is derived from an EMBL/GenBank/DDBJ whole genome shotgun (WGS) entry which is preliminary data.</text>
</comment>